<dbReference type="EMBL" id="JAGPXD010000004">
    <property type="protein sequence ID" value="KAH7358332.1"/>
    <property type="molecule type" value="Genomic_DNA"/>
</dbReference>
<evidence type="ECO:0000256" key="1">
    <source>
        <dbReference type="ARBA" id="ARBA00004123"/>
    </source>
</evidence>
<dbReference type="GO" id="GO:0016592">
    <property type="term" value="C:mediator complex"/>
    <property type="evidence" value="ECO:0007669"/>
    <property type="project" value="InterPro"/>
</dbReference>
<name>A0A8K0TB33_9PEZI</name>
<dbReference type="FunFam" id="1.10.10.1340:FF:000002">
    <property type="entry name" value="Mediator of RNA polymerase II transcription subunit 31"/>
    <property type="match status" value="1"/>
</dbReference>
<keyword evidence="8 10" id="KW-0539">Nucleus</keyword>
<dbReference type="GO" id="GO:0003712">
    <property type="term" value="F:transcription coregulator activity"/>
    <property type="evidence" value="ECO:0007669"/>
    <property type="project" value="InterPro"/>
</dbReference>
<dbReference type="InterPro" id="IPR008831">
    <property type="entry name" value="Mediator_Med31"/>
</dbReference>
<feature type="compositionally biased region" description="Polar residues" evidence="11">
    <location>
        <begin position="1"/>
        <end position="10"/>
    </location>
</feature>
<comment type="subcellular location">
    <subcellularLocation>
        <location evidence="1 10">Nucleus</location>
    </subcellularLocation>
</comment>
<gene>
    <name evidence="12" type="ORF">B0T11DRAFT_284235</name>
</gene>
<evidence type="ECO:0000256" key="7">
    <source>
        <dbReference type="ARBA" id="ARBA00023163"/>
    </source>
</evidence>
<accession>A0A8K0TB33</accession>
<evidence type="ECO:0000256" key="3">
    <source>
        <dbReference type="ARBA" id="ARBA00011837"/>
    </source>
</evidence>
<evidence type="ECO:0000256" key="2">
    <source>
        <dbReference type="ARBA" id="ARBA00006378"/>
    </source>
</evidence>
<keyword evidence="13" id="KW-1185">Reference proteome</keyword>
<evidence type="ECO:0000256" key="4">
    <source>
        <dbReference type="ARBA" id="ARBA00019660"/>
    </source>
</evidence>
<dbReference type="OrthoDB" id="10257739at2759"/>
<dbReference type="Proteomes" id="UP000813385">
    <property type="component" value="Unassembled WGS sequence"/>
</dbReference>
<evidence type="ECO:0000256" key="10">
    <source>
        <dbReference type="RuleBase" id="RU364129"/>
    </source>
</evidence>
<comment type="subunit">
    <text evidence="3 10">Component of the Mediator complex.</text>
</comment>
<evidence type="ECO:0000313" key="12">
    <source>
        <dbReference type="EMBL" id="KAH7358332.1"/>
    </source>
</evidence>
<sequence length="132" mass="15386">MEESTQPQDTTMRDSPPAPPTDDSPKEPVYGGYTRFELELEFVQSLANPWYLNHLAAQKFLSKPEFVAYLDYLQYWTRPPYLKYLMYPGPTLKMLELLQQEKFRQDIISPDLVQRLVDDGMQAAVEWHRGGA</sequence>
<proteinExistence type="inferred from homology"/>
<dbReference type="AlphaFoldDB" id="A0A8K0TB33"/>
<evidence type="ECO:0000256" key="6">
    <source>
        <dbReference type="ARBA" id="ARBA00023159"/>
    </source>
</evidence>
<dbReference type="InterPro" id="IPR038089">
    <property type="entry name" value="Med31_sf"/>
</dbReference>
<dbReference type="PANTHER" id="PTHR13186">
    <property type="entry name" value="MEDIATOR OF RNA POLYMERASE II TRANSCRIPTION SUBUNIT 31"/>
    <property type="match status" value="1"/>
</dbReference>
<evidence type="ECO:0000256" key="8">
    <source>
        <dbReference type="ARBA" id="ARBA00023242"/>
    </source>
</evidence>
<keyword evidence="6 10" id="KW-0010">Activator</keyword>
<evidence type="ECO:0000256" key="11">
    <source>
        <dbReference type="SAM" id="MobiDB-lite"/>
    </source>
</evidence>
<comment type="similarity">
    <text evidence="2 10">Belongs to the Mediator complex subunit 31 family.</text>
</comment>
<comment type="function">
    <text evidence="9 10">Component of the Mediator complex, a coactivator involved in the regulated transcription of nearly all RNA polymerase II-dependent genes. Mediator functions as a bridge to convey information from gene-specific regulatory proteins to the basal RNA polymerase II transcription machinery. Mediator is recruited to promoters by direct interactions with regulatory proteins and serves as a scaffold for the assembly of a functional preinitiation complex with RNA polymerase II and the general transcription factors.</text>
</comment>
<evidence type="ECO:0000256" key="9">
    <source>
        <dbReference type="ARBA" id="ARBA00025687"/>
    </source>
</evidence>
<keyword evidence="5 10" id="KW-0805">Transcription regulation</keyword>
<dbReference type="Pfam" id="PF05669">
    <property type="entry name" value="Med31"/>
    <property type="match status" value="1"/>
</dbReference>
<reference evidence="12" key="1">
    <citation type="journal article" date="2021" name="Nat. Commun.">
        <title>Genetic determinants of endophytism in the Arabidopsis root mycobiome.</title>
        <authorList>
            <person name="Mesny F."/>
            <person name="Miyauchi S."/>
            <person name="Thiergart T."/>
            <person name="Pickel B."/>
            <person name="Atanasova L."/>
            <person name="Karlsson M."/>
            <person name="Huettel B."/>
            <person name="Barry K.W."/>
            <person name="Haridas S."/>
            <person name="Chen C."/>
            <person name="Bauer D."/>
            <person name="Andreopoulos W."/>
            <person name="Pangilinan J."/>
            <person name="LaButti K."/>
            <person name="Riley R."/>
            <person name="Lipzen A."/>
            <person name="Clum A."/>
            <person name="Drula E."/>
            <person name="Henrissat B."/>
            <person name="Kohler A."/>
            <person name="Grigoriev I.V."/>
            <person name="Martin F.M."/>
            <person name="Hacquard S."/>
        </authorList>
    </citation>
    <scope>NUCLEOTIDE SEQUENCE</scope>
    <source>
        <strain evidence="12">MPI-CAGE-AT-0016</strain>
    </source>
</reference>
<organism evidence="12 13">
    <name type="scientific">Plectosphaerella cucumerina</name>
    <dbReference type="NCBI Taxonomy" id="40658"/>
    <lineage>
        <taxon>Eukaryota</taxon>
        <taxon>Fungi</taxon>
        <taxon>Dikarya</taxon>
        <taxon>Ascomycota</taxon>
        <taxon>Pezizomycotina</taxon>
        <taxon>Sordariomycetes</taxon>
        <taxon>Hypocreomycetidae</taxon>
        <taxon>Glomerellales</taxon>
        <taxon>Plectosphaerellaceae</taxon>
        <taxon>Plectosphaerella</taxon>
    </lineage>
</organism>
<comment type="caution">
    <text evidence="12">The sequence shown here is derived from an EMBL/GenBank/DDBJ whole genome shotgun (WGS) entry which is preliminary data.</text>
</comment>
<dbReference type="GO" id="GO:0006355">
    <property type="term" value="P:regulation of DNA-templated transcription"/>
    <property type="evidence" value="ECO:0007669"/>
    <property type="project" value="InterPro"/>
</dbReference>
<keyword evidence="7 10" id="KW-0804">Transcription</keyword>
<evidence type="ECO:0000256" key="5">
    <source>
        <dbReference type="ARBA" id="ARBA00023015"/>
    </source>
</evidence>
<protein>
    <recommendedName>
        <fullName evidence="4 10">Mediator of RNA polymerase II transcription subunit 31</fullName>
    </recommendedName>
</protein>
<dbReference type="Gene3D" id="1.10.10.1340">
    <property type="entry name" value="Mediator of RNA polymerase II, submodule Med31 (Soh1)"/>
    <property type="match status" value="1"/>
</dbReference>
<feature type="region of interest" description="Disordered" evidence="11">
    <location>
        <begin position="1"/>
        <end position="30"/>
    </location>
</feature>
<evidence type="ECO:0000313" key="13">
    <source>
        <dbReference type="Proteomes" id="UP000813385"/>
    </source>
</evidence>